<dbReference type="AlphaFoldDB" id="A0A4C1WGR3"/>
<comment type="caution">
    <text evidence="1">The sequence shown here is derived from an EMBL/GenBank/DDBJ whole genome shotgun (WGS) entry which is preliminary data.</text>
</comment>
<dbReference type="EMBL" id="BGZK01000556">
    <property type="protein sequence ID" value="GBP50030.1"/>
    <property type="molecule type" value="Genomic_DNA"/>
</dbReference>
<name>A0A4C1WGR3_EUMVA</name>
<evidence type="ECO:0000313" key="2">
    <source>
        <dbReference type="Proteomes" id="UP000299102"/>
    </source>
</evidence>
<protein>
    <submittedName>
        <fullName evidence="1">Uncharacterized protein</fullName>
    </submittedName>
</protein>
<sequence>MLTGKVTVTRLFNLASKLVSAFPRSASLKLHKLSRGKLNLYADARRTLRAGEDYRKVRPNPLNTSPRMACACDGLSGSDGVQSLIYKKEIYSPALKNSRSK</sequence>
<evidence type="ECO:0000313" key="1">
    <source>
        <dbReference type="EMBL" id="GBP50030.1"/>
    </source>
</evidence>
<accession>A0A4C1WGR3</accession>
<keyword evidence="2" id="KW-1185">Reference proteome</keyword>
<organism evidence="1 2">
    <name type="scientific">Eumeta variegata</name>
    <name type="common">Bagworm moth</name>
    <name type="synonym">Eumeta japonica</name>
    <dbReference type="NCBI Taxonomy" id="151549"/>
    <lineage>
        <taxon>Eukaryota</taxon>
        <taxon>Metazoa</taxon>
        <taxon>Ecdysozoa</taxon>
        <taxon>Arthropoda</taxon>
        <taxon>Hexapoda</taxon>
        <taxon>Insecta</taxon>
        <taxon>Pterygota</taxon>
        <taxon>Neoptera</taxon>
        <taxon>Endopterygota</taxon>
        <taxon>Lepidoptera</taxon>
        <taxon>Glossata</taxon>
        <taxon>Ditrysia</taxon>
        <taxon>Tineoidea</taxon>
        <taxon>Psychidae</taxon>
        <taxon>Oiketicinae</taxon>
        <taxon>Eumeta</taxon>
    </lineage>
</organism>
<gene>
    <name evidence="1" type="ORF">EVAR_46652_1</name>
</gene>
<dbReference type="Proteomes" id="UP000299102">
    <property type="component" value="Unassembled WGS sequence"/>
</dbReference>
<reference evidence="1 2" key="1">
    <citation type="journal article" date="2019" name="Commun. Biol.">
        <title>The bagworm genome reveals a unique fibroin gene that provides high tensile strength.</title>
        <authorList>
            <person name="Kono N."/>
            <person name="Nakamura H."/>
            <person name="Ohtoshi R."/>
            <person name="Tomita M."/>
            <person name="Numata K."/>
            <person name="Arakawa K."/>
        </authorList>
    </citation>
    <scope>NUCLEOTIDE SEQUENCE [LARGE SCALE GENOMIC DNA]</scope>
</reference>
<proteinExistence type="predicted"/>